<reference evidence="9 10" key="1">
    <citation type="submission" date="2014-08" db="EMBL/GenBank/DDBJ databases">
        <title>Comparative genomics of the Paenibacillus odorifer group.</title>
        <authorList>
            <person name="den Bakker H.C."/>
            <person name="Tsai Y.-C."/>
            <person name="Martin N."/>
            <person name="Korlach J."/>
            <person name="Wiedmann M."/>
        </authorList>
    </citation>
    <scope>NUCLEOTIDE SEQUENCE [LARGE SCALE GENOMIC DNA]</scope>
    <source>
        <strain evidence="9 10">DSM 14472</strain>
    </source>
</reference>
<dbReference type="HOGENOM" id="CLU_013016_1_2_9"/>
<organism evidence="9 10">
    <name type="scientific">Paenibacillus stellifer</name>
    <dbReference type="NCBI Taxonomy" id="169760"/>
    <lineage>
        <taxon>Bacteria</taxon>
        <taxon>Bacillati</taxon>
        <taxon>Bacillota</taxon>
        <taxon>Bacilli</taxon>
        <taxon>Bacillales</taxon>
        <taxon>Paenibacillaceae</taxon>
        <taxon>Paenibacillus</taxon>
    </lineage>
</organism>
<feature type="transmembrane region" description="Helical" evidence="8">
    <location>
        <begin position="278"/>
        <end position="296"/>
    </location>
</feature>
<keyword evidence="7 8" id="KW-0472">Membrane</keyword>
<evidence type="ECO:0000256" key="5">
    <source>
        <dbReference type="ARBA" id="ARBA00022692"/>
    </source>
</evidence>
<comment type="similarity">
    <text evidence="2">Belongs to the binding-protein-dependent transport system permease family. FecCD subfamily.</text>
</comment>
<dbReference type="Pfam" id="PF01032">
    <property type="entry name" value="FecCD"/>
    <property type="match status" value="1"/>
</dbReference>
<evidence type="ECO:0000256" key="7">
    <source>
        <dbReference type="ARBA" id="ARBA00023136"/>
    </source>
</evidence>
<evidence type="ECO:0000256" key="4">
    <source>
        <dbReference type="ARBA" id="ARBA00022475"/>
    </source>
</evidence>
<dbReference type="PANTHER" id="PTHR30472">
    <property type="entry name" value="FERRIC ENTEROBACTIN TRANSPORT SYSTEM PERMEASE PROTEIN"/>
    <property type="match status" value="1"/>
</dbReference>
<dbReference type="KEGG" id="pste:PSTEL_21950"/>
<sequence>MLVLSLAFILLACAVILISLNTGSIRLSPGEVLRTLTGSGTADQRLILFEYRLPRILISALAGIGLGVAGAVLQGVSRNALADPGILGLNAGAAFGLVIFVSFFHSLKGPVSLMLPLFTFAGGTLVALLIVLLAYDRYRGLPPIRLILVGIAVEAGVSAVTLYLSLKLDEDTYAFAARWLAGSIWGRDWFGVWALLPWIAVLVPLVYYRSRTLDLFALGDETAAGLGSSAFRSRLVLLAAAVALSCASTSMAGGIGFIGLVSPHIARRLAGPQHRHSLPVAALTGLIVLVGADTIGRSLFQPNAIPAGVVVAAISGPYFLYLLLRTKS</sequence>
<evidence type="ECO:0000256" key="6">
    <source>
        <dbReference type="ARBA" id="ARBA00022989"/>
    </source>
</evidence>
<evidence type="ECO:0000256" key="1">
    <source>
        <dbReference type="ARBA" id="ARBA00004651"/>
    </source>
</evidence>
<comment type="subcellular location">
    <subcellularLocation>
        <location evidence="1">Cell membrane</location>
        <topology evidence="1">Multi-pass membrane protein</topology>
    </subcellularLocation>
</comment>
<keyword evidence="3" id="KW-0813">Transport</keyword>
<dbReference type="FunFam" id="1.10.3470.10:FF:000001">
    <property type="entry name" value="Vitamin B12 ABC transporter permease BtuC"/>
    <property type="match status" value="1"/>
</dbReference>
<keyword evidence="4" id="KW-1003">Cell membrane</keyword>
<feature type="transmembrane region" description="Helical" evidence="8">
    <location>
        <begin position="54"/>
        <end position="73"/>
    </location>
</feature>
<dbReference type="GO" id="GO:0033214">
    <property type="term" value="P:siderophore-iron import into cell"/>
    <property type="evidence" value="ECO:0007669"/>
    <property type="project" value="TreeGrafter"/>
</dbReference>
<feature type="transmembrane region" description="Helical" evidence="8">
    <location>
        <begin position="146"/>
        <end position="166"/>
    </location>
</feature>
<accession>A0A089LWY1</accession>
<dbReference type="PANTHER" id="PTHR30472:SF64">
    <property type="entry name" value="IRON(3+)-HYDROXAMATE IMPORT SYSTEM PERMEASE PROTEIN FHUG"/>
    <property type="match status" value="1"/>
</dbReference>
<dbReference type="Gene3D" id="1.10.3470.10">
    <property type="entry name" value="ABC transporter involved in vitamin B12 uptake, BtuC"/>
    <property type="match status" value="1"/>
</dbReference>
<keyword evidence="10" id="KW-1185">Reference proteome</keyword>
<evidence type="ECO:0000256" key="2">
    <source>
        <dbReference type="ARBA" id="ARBA00007935"/>
    </source>
</evidence>
<dbReference type="GO" id="GO:0005886">
    <property type="term" value="C:plasma membrane"/>
    <property type="evidence" value="ECO:0007669"/>
    <property type="project" value="UniProtKB-SubCell"/>
</dbReference>
<dbReference type="Proteomes" id="UP000029507">
    <property type="component" value="Chromosome"/>
</dbReference>
<dbReference type="STRING" id="169760.PSTEL_21950"/>
<keyword evidence="6 8" id="KW-1133">Transmembrane helix</keyword>
<evidence type="ECO:0000256" key="3">
    <source>
        <dbReference type="ARBA" id="ARBA00022448"/>
    </source>
</evidence>
<dbReference type="InterPro" id="IPR000522">
    <property type="entry name" value="ABC_transptr_permease_BtuC"/>
</dbReference>
<feature type="transmembrane region" description="Helical" evidence="8">
    <location>
        <begin position="113"/>
        <end position="134"/>
    </location>
</feature>
<protein>
    <submittedName>
        <fullName evidence="9">Iron ABC transporter permease</fullName>
    </submittedName>
</protein>
<proteinExistence type="inferred from homology"/>
<dbReference type="InterPro" id="IPR037294">
    <property type="entry name" value="ABC_BtuC-like"/>
</dbReference>
<dbReference type="CDD" id="cd06550">
    <property type="entry name" value="TM_ABC_iron-siderophores_like"/>
    <property type="match status" value="1"/>
</dbReference>
<evidence type="ECO:0000313" key="9">
    <source>
        <dbReference type="EMBL" id="AIQ65382.1"/>
    </source>
</evidence>
<dbReference type="EMBL" id="CP009286">
    <property type="protein sequence ID" value="AIQ65382.1"/>
    <property type="molecule type" value="Genomic_DNA"/>
</dbReference>
<dbReference type="GO" id="GO:0022857">
    <property type="term" value="F:transmembrane transporter activity"/>
    <property type="evidence" value="ECO:0007669"/>
    <property type="project" value="InterPro"/>
</dbReference>
<dbReference type="SUPFAM" id="SSF81345">
    <property type="entry name" value="ABC transporter involved in vitamin B12 uptake, BtuC"/>
    <property type="match status" value="1"/>
</dbReference>
<keyword evidence="5 8" id="KW-0812">Transmembrane</keyword>
<feature type="transmembrane region" description="Helical" evidence="8">
    <location>
        <begin position="303"/>
        <end position="324"/>
    </location>
</feature>
<feature type="transmembrane region" description="Helical" evidence="8">
    <location>
        <begin position="235"/>
        <end position="258"/>
    </location>
</feature>
<dbReference type="AlphaFoldDB" id="A0A089LWY1"/>
<feature type="transmembrane region" description="Helical" evidence="8">
    <location>
        <begin position="85"/>
        <end position="107"/>
    </location>
</feature>
<evidence type="ECO:0000313" key="10">
    <source>
        <dbReference type="Proteomes" id="UP000029507"/>
    </source>
</evidence>
<name>A0A089LWY1_9BACL</name>
<gene>
    <name evidence="9" type="ORF">PSTEL_21950</name>
</gene>
<evidence type="ECO:0000256" key="8">
    <source>
        <dbReference type="SAM" id="Phobius"/>
    </source>
</evidence>
<feature type="transmembrane region" description="Helical" evidence="8">
    <location>
        <begin position="189"/>
        <end position="208"/>
    </location>
</feature>